<reference evidence="1" key="1">
    <citation type="journal article" date="2015" name="Nature">
        <title>Complex archaea that bridge the gap between prokaryotes and eukaryotes.</title>
        <authorList>
            <person name="Spang A."/>
            <person name="Saw J.H."/>
            <person name="Jorgensen S.L."/>
            <person name="Zaremba-Niedzwiedzka K."/>
            <person name="Martijn J."/>
            <person name="Lind A.E."/>
            <person name="van Eijk R."/>
            <person name="Schleper C."/>
            <person name="Guy L."/>
            <person name="Ettema T.J."/>
        </authorList>
    </citation>
    <scope>NUCLEOTIDE SEQUENCE</scope>
</reference>
<name>A0A0F9TYJ7_9ZZZZ</name>
<dbReference type="AlphaFoldDB" id="A0A0F9TYJ7"/>
<dbReference type="EMBL" id="LAZR01000172">
    <property type="protein sequence ID" value="KKN84364.1"/>
    <property type="molecule type" value="Genomic_DNA"/>
</dbReference>
<sequence>MRSIDKAIRKTLFLRLKPATRERGMSASLAAHSPSGERPAWLVRVSTRMRVSTLFCFRRPGRASHQNSPARPSDKAGPPRFLACRNASVRSFLPSSAALRWNQGGPVSPDGRAASACRMLRTLTSPWTGYVRAERKNLAWGPFFLPSRVGAEGICSLAFYPPIEERKRSSIGLMSQHLLGVGRSLRSLDPAHLVARWAASWQTPIARLTAFPGRWRRALGC</sequence>
<comment type="caution">
    <text evidence="1">The sequence shown here is derived from an EMBL/GenBank/DDBJ whole genome shotgun (WGS) entry which is preliminary data.</text>
</comment>
<organism evidence="1">
    <name type="scientific">marine sediment metagenome</name>
    <dbReference type="NCBI Taxonomy" id="412755"/>
    <lineage>
        <taxon>unclassified sequences</taxon>
        <taxon>metagenomes</taxon>
        <taxon>ecological metagenomes</taxon>
    </lineage>
</organism>
<gene>
    <name evidence="1" type="ORF">LCGC14_0290260</name>
</gene>
<protein>
    <submittedName>
        <fullName evidence="1">Uncharacterized protein</fullName>
    </submittedName>
</protein>
<proteinExistence type="predicted"/>
<evidence type="ECO:0000313" key="1">
    <source>
        <dbReference type="EMBL" id="KKN84364.1"/>
    </source>
</evidence>
<accession>A0A0F9TYJ7</accession>